<dbReference type="EMBL" id="JBHSBH010000022">
    <property type="protein sequence ID" value="MFC3999910.1"/>
    <property type="molecule type" value="Genomic_DNA"/>
</dbReference>
<gene>
    <name evidence="1" type="ORF">ACFOVU_28620</name>
</gene>
<reference evidence="2" key="1">
    <citation type="journal article" date="2019" name="Int. J. Syst. Evol. Microbiol.">
        <title>The Global Catalogue of Microorganisms (GCM) 10K type strain sequencing project: providing services to taxonomists for standard genome sequencing and annotation.</title>
        <authorList>
            <consortium name="The Broad Institute Genomics Platform"/>
            <consortium name="The Broad Institute Genome Sequencing Center for Infectious Disease"/>
            <person name="Wu L."/>
            <person name="Ma J."/>
        </authorList>
    </citation>
    <scope>NUCLEOTIDE SEQUENCE [LARGE SCALE GENOMIC DNA]</scope>
    <source>
        <strain evidence="2">TBRC 1826</strain>
    </source>
</reference>
<evidence type="ECO:0000313" key="1">
    <source>
        <dbReference type="EMBL" id="MFC3999910.1"/>
    </source>
</evidence>
<dbReference type="Proteomes" id="UP001595847">
    <property type="component" value="Unassembled WGS sequence"/>
</dbReference>
<keyword evidence="1" id="KW-0560">Oxidoreductase</keyword>
<keyword evidence="2" id="KW-1185">Reference proteome</keyword>
<evidence type="ECO:0000313" key="2">
    <source>
        <dbReference type="Proteomes" id="UP001595847"/>
    </source>
</evidence>
<organism evidence="1 2">
    <name type="scientific">Nocardiopsis sediminis</name>
    <dbReference type="NCBI Taxonomy" id="1778267"/>
    <lineage>
        <taxon>Bacteria</taxon>
        <taxon>Bacillati</taxon>
        <taxon>Actinomycetota</taxon>
        <taxon>Actinomycetes</taxon>
        <taxon>Streptosporangiales</taxon>
        <taxon>Nocardiopsidaceae</taxon>
        <taxon>Nocardiopsis</taxon>
    </lineage>
</organism>
<protein>
    <submittedName>
        <fullName evidence="1">PPOX class F420-dependent oxidoreductase</fullName>
        <ecNumber evidence="1">1.-.-.-</ecNumber>
    </submittedName>
</protein>
<accession>A0ABV8FUS6</accession>
<dbReference type="NCBIfam" id="TIGR03666">
    <property type="entry name" value="Rv2061_F420"/>
    <property type="match status" value="1"/>
</dbReference>
<proteinExistence type="predicted"/>
<name>A0ABV8FUS6_9ACTN</name>
<dbReference type="EC" id="1.-.-.-" evidence="1"/>
<dbReference type="SUPFAM" id="SSF50475">
    <property type="entry name" value="FMN-binding split barrel"/>
    <property type="match status" value="1"/>
</dbReference>
<dbReference type="InterPro" id="IPR019965">
    <property type="entry name" value="PPOX_F420-dep_Rv2061_put"/>
</dbReference>
<sequence length="142" mass="16286">MSTATLLRPFRAHRTALLTTYRRDGMTCVNTPVTIVIDDGRVLFRTWEDSGEAERLRHHPQADLRPCTLRGEPVGGPIRGDVRLLEGPGSQRAERLLARRHPMLQRWTVPISLRLLRARTLHYELIPRDVSEEIENMEGCPD</sequence>
<dbReference type="RefSeq" id="WP_378538580.1">
    <property type="nucleotide sequence ID" value="NZ_JBHSBH010000022.1"/>
</dbReference>
<comment type="caution">
    <text evidence="1">The sequence shown here is derived from an EMBL/GenBank/DDBJ whole genome shotgun (WGS) entry which is preliminary data.</text>
</comment>
<dbReference type="InterPro" id="IPR012349">
    <property type="entry name" value="Split_barrel_FMN-bd"/>
</dbReference>
<dbReference type="GO" id="GO:0016491">
    <property type="term" value="F:oxidoreductase activity"/>
    <property type="evidence" value="ECO:0007669"/>
    <property type="project" value="UniProtKB-KW"/>
</dbReference>
<dbReference type="Gene3D" id="2.30.110.10">
    <property type="entry name" value="Electron Transport, Fmn-binding Protein, Chain A"/>
    <property type="match status" value="1"/>
</dbReference>